<evidence type="ECO:0000256" key="2">
    <source>
        <dbReference type="PROSITE-ProRule" id="PRU00035"/>
    </source>
</evidence>
<feature type="domain" description="Bromo" evidence="3">
    <location>
        <begin position="1"/>
        <end position="38"/>
    </location>
</feature>
<dbReference type="GO" id="GO:0140672">
    <property type="term" value="C:ATAC complex"/>
    <property type="evidence" value="ECO:0007669"/>
    <property type="project" value="TreeGrafter"/>
</dbReference>
<dbReference type="GO" id="GO:0010484">
    <property type="term" value="F:histone H3 acetyltransferase activity"/>
    <property type="evidence" value="ECO:0007669"/>
    <property type="project" value="TreeGrafter"/>
</dbReference>
<comment type="caution">
    <text evidence="4">The sequence shown here is derived from an EMBL/GenBank/DDBJ whole genome shotgun (WGS) entry which is preliminary data.</text>
</comment>
<dbReference type="Pfam" id="PF00439">
    <property type="entry name" value="Bromodomain"/>
    <property type="match status" value="1"/>
</dbReference>
<gene>
    <name evidence="4" type="primary">KAT2B</name>
    <name evidence="4" type="ORF">E2C01_002056</name>
</gene>
<dbReference type="InterPro" id="IPR036427">
    <property type="entry name" value="Bromodomain-like_sf"/>
</dbReference>
<proteinExistence type="predicted"/>
<evidence type="ECO:0000256" key="1">
    <source>
        <dbReference type="ARBA" id="ARBA00023117"/>
    </source>
</evidence>
<dbReference type="GO" id="GO:0045944">
    <property type="term" value="P:positive regulation of transcription by RNA polymerase II"/>
    <property type="evidence" value="ECO:0007669"/>
    <property type="project" value="TreeGrafter"/>
</dbReference>
<dbReference type="PANTHER" id="PTHR45750:SF3">
    <property type="entry name" value="HISTONE ACETYLTRANSFERASE"/>
    <property type="match status" value="1"/>
</dbReference>
<evidence type="ECO:0000313" key="4">
    <source>
        <dbReference type="EMBL" id="MPC09444.1"/>
    </source>
</evidence>
<keyword evidence="5" id="KW-1185">Reference proteome</keyword>
<dbReference type="SUPFAM" id="SSF47370">
    <property type="entry name" value="Bromodomain"/>
    <property type="match status" value="1"/>
</dbReference>
<evidence type="ECO:0000259" key="3">
    <source>
        <dbReference type="PROSITE" id="PS50014"/>
    </source>
</evidence>
<dbReference type="Proteomes" id="UP000324222">
    <property type="component" value="Unassembled WGS sequence"/>
</dbReference>
<evidence type="ECO:0000313" key="5">
    <source>
        <dbReference type="Proteomes" id="UP000324222"/>
    </source>
</evidence>
<keyword evidence="4" id="KW-0808">Transferase</keyword>
<dbReference type="EMBL" id="VSRR010000069">
    <property type="protein sequence ID" value="MPC09444.1"/>
    <property type="molecule type" value="Genomic_DNA"/>
</dbReference>
<dbReference type="AlphaFoldDB" id="A0A5B7CL41"/>
<dbReference type="PANTHER" id="PTHR45750">
    <property type="entry name" value="GH11602P"/>
    <property type="match status" value="1"/>
</dbReference>
<organism evidence="4 5">
    <name type="scientific">Portunus trituberculatus</name>
    <name type="common">Swimming crab</name>
    <name type="synonym">Neptunus trituberculatus</name>
    <dbReference type="NCBI Taxonomy" id="210409"/>
    <lineage>
        <taxon>Eukaryota</taxon>
        <taxon>Metazoa</taxon>
        <taxon>Ecdysozoa</taxon>
        <taxon>Arthropoda</taxon>
        <taxon>Crustacea</taxon>
        <taxon>Multicrustacea</taxon>
        <taxon>Malacostraca</taxon>
        <taxon>Eumalacostraca</taxon>
        <taxon>Eucarida</taxon>
        <taxon>Decapoda</taxon>
        <taxon>Pleocyemata</taxon>
        <taxon>Brachyura</taxon>
        <taxon>Eubrachyura</taxon>
        <taxon>Portunoidea</taxon>
        <taxon>Portunidae</taxon>
        <taxon>Portuninae</taxon>
        <taxon>Portunus</taxon>
    </lineage>
</organism>
<dbReference type="PROSITE" id="PS50014">
    <property type="entry name" value="BROMODOMAIN_2"/>
    <property type="match status" value="1"/>
</dbReference>
<sequence>MTERLKANYYVNARLFNADMLRIFKNCRFYNHPETEYYKCANNLEKYYINKMRELAGFPLLHKKSTSKSLNRLNVQVVSRLIKDEEIRIAHTHESKGHTGLLTT</sequence>
<dbReference type="Gene3D" id="1.20.920.10">
    <property type="entry name" value="Bromodomain-like"/>
    <property type="match status" value="1"/>
</dbReference>
<protein>
    <submittedName>
        <fullName evidence="4">Histone acetyltransferase KAT2B</fullName>
    </submittedName>
</protein>
<dbReference type="AntiFam" id="ANF00142">
    <property type="entry name" value="Shadow ORF (opposite yadG)"/>
</dbReference>
<dbReference type="InterPro" id="IPR037800">
    <property type="entry name" value="GCN5"/>
</dbReference>
<keyword evidence="1 2" id="KW-0103">Bromodomain</keyword>
<reference evidence="4 5" key="1">
    <citation type="submission" date="2019-05" db="EMBL/GenBank/DDBJ databases">
        <title>Another draft genome of Portunus trituberculatus and its Hox gene families provides insights of decapod evolution.</title>
        <authorList>
            <person name="Jeong J.-H."/>
            <person name="Song I."/>
            <person name="Kim S."/>
            <person name="Choi T."/>
            <person name="Kim D."/>
            <person name="Ryu S."/>
            <person name="Kim W."/>
        </authorList>
    </citation>
    <scope>NUCLEOTIDE SEQUENCE [LARGE SCALE GENOMIC DNA]</scope>
    <source>
        <tissue evidence="4">Muscle</tissue>
    </source>
</reference>
<dbReference type="InterPro" id="IPR001487">
    <property type="entry name" value="Bromodomain"/>
</dbReference>
<name>A0A5B7CL41_PORTR</name>
<accession>A0A5B7CL41</accession>
<dbReference type="OrthoDB" id="1937912at2759"/>